<feature type="transmembrane region" description="Helical" evidence="7">
    <location>
        <begin position="112"/>
        <end position="141"/>
    </location>
</feature>
<feature type="transmembrane region" description="Helical" evidence="7">
    <location>
        <begin position="7"/>
        <end position="28"/>
    </location>
</feature>
<dbReference type="STRING" id="1675527.AIOL_003403"/>
<reference evidence="9 10" key="1">
    <citation type="submission" date="2015-06" db="EMBL/GenBank/DDBJ databases">
        <title>Draft genome sequence of an Alphaproteobacteria species associated to the Mediterranean sponge Oscarella lobularis.</title>
        <authorList>
            <person name="Jourda C."/>
            <person name="Santini S."/>
            <person name="Claverie J.-M."/>
        </authorList>
    </citation>
    <scope>NUCLEOTIDE SEQUENCE [LARGE SCALE GENOMIC DNA]</scope>
    <source>
        <strain evidence="9">IGS</strain>
    </source>
</reference>
<dbReference type="SUPFAM" id="SSF161098">
    <property type="entry name" value="MetI-like"/>
    <property type="match status" value="1"/>
</dbReference>
<evidence type="ECO:0000256" key="2">
    <source>
        <dbReference type="ARBA" id="ARBA00022448"/>
    </source>
</evidence>
<evidence type="ECO:0000256" key="6">
    <source>
        <dbReference type="ARBA" id="ARBA00023136"/>
    </source>
</evidence>
<keyword evidence="3" id="KW-1003">Cell membrane</keyword>
<evidence type="ECO:0000313" key="9">
    <source>
        <dbReference type="EMBL" id="KMW58430.1"/>
    </source>
</evidence>
<dbReference type="Gene3D" id="1.10.3720.10">
    <property type="entry name" value="MetI-like"/>
    <property type="match status" value="1"/>
</dbReference>
<dbReference type="PANTHER" id="PTHR43386">
    <property type="entry name" value="OLIGOPEPTIDE TRANSPORT SYSTEM PERMEASE PROTEIN APPC"/>
    <property type="match status" value="1"/>
</dbReference>
<evidence type="ECO:0000313" key="10">
    <source>
        <dbReference type="Proteomes" id="UP000037178"/>
    </source>
</evidence>
<comment type="caution">
    <text evidence="9">The sequence shown here is derived from an EMBL/GenBank/DDBJ whole genome shotgun (WGS) entry which is preliminary data.</text>
</comment>
<dbReference type="CDD" id="cd06261">
    <property type="entry name" value="TM_PBP2"/>
    <property type="match status" value="1"/>
</dbReference>
<dbReference type="Pfam" id="PF00528">
    <property type="entry name" value="BPD_transp_1"/>
    <property type="match status" value="1"/>
</dbReference>
<evidence type="ECO:0000259" key="8">
    <source>
        <dbReference type="PROSITE" id="PS50928"/>
    </source>
</evidence>
<dbReference type="InterPro" id="IPR000515">
    <property type="entry name" value="MetI-like"/>
</dbReference>
<dbReference type="GO" id="GO:0005886">
    <property type="term" value="C:plasma membrane"/>
    <property type="evidence" value="ECO:0007669"/>
    <property type="project" value="UniProtKB-SubCell"/>
</dbReference>
<comment type="similarity">
    <text evidence="7">Belongs to the binding-protein-dependent transport system permease family.</text>
</comment>
<gene>
    <name evidence="9" type="ORF">AIOL_003403</name>
</gene>
<evidence type="ECO:0000256" key="1">
    <source>
        <dbReference type="ARBA" id="ARBA00004651"/>
    </source>
</evidence>
<feature type="transmembrane region" description="Helical" evidence="7">
    <location>
        <begin position="72"/>
        <end position="100"/>
    </location>
</feature>
<dbReference type="InterPro" id="IPR050366">
    <property type="entry name" value="BP-dependent_transpt_permease"/>
</dbReference>
<accession>A0A0J9E6M8</accession>
<keyword evidence="10" id="KW-1185">Reference proteome</keyword>
<organism evidence="9 10">
    <name type="scientific">Candidatus Rhodobacter oscarellae</name>
    <dbReference type="NCBI Taxonomy" id="1675527"/>
    <lineage>
        <taxon>Bacteria</taxon>
        <taxon>Pseudomonadati</taxon>
        <taxon>Pseudomonadota</taxon>
        <taxon>Alphaproteobacteria</taxon>
        <taxon>Rhodobacterales</taxon>
        <taxon>Rhodobacter group</taxon>
        <taxon>Rhodobacter</taxon>
    </lineage>
</organism>
<name>A0A0J9E6M8_9RHOB</name>
<evidence type="ECO:0000256" key="3">
    <source>
        <dbReference type="ARBA" id="ARBA00022475"/>
    </source>
</evidence>
<feature type="transmembrane region" description="Helical" evidence="7">
    <location>
        <begin position="231"/>
        <end position="256"/>
    </location>
</feature>
<dbReference type="Proteomes" id="UP000037178">
    <property type="component" value="Unassembled WGS sequence"/>
</dbReference>
<dbReference type="PROSITE" id="PS50928">
    <property type="entry name" value="ABC_TM1"/>
    <property type="match status" value="1"/>
</dbReference>
<evidence type="ECO:0000256" key="7">
    <source>
        <dbReference type="RuleBase" id="RU363032"/>
    </source>
</evidence>
<dbReference type="OrthoDB" id="9766870at2"/>
<dbReference type="EMBL" id="LFTY01000002">
    <property type="protein sequence ID" value="KMW58430.1"/>
    <property type="molecule type" value="Genomic_DNA"/>
</dbReference>
<keyword evidence="2 7" id="KW-0813">Transport</keyword>
<feature type="domain" description="ABC transmembrane type-1" evidence="8">
    <location>
        <begin position="68"/>
        <end position="257"/>
    </location>
</feature>
<evidence type="ECO:0000256" key="5">
    <source>
        <dbReference type="ARBA" id="ARBA00022989"/>
    </source>
</evidence>
<evidence type="ECO:0000256" key="4">
    <source>
        <dbReference type="ARBA" id="ARBA00022692"/>
    </source>
</evidence>
<protein>
    <submittedName>
        <fullName evidence="9">Dipeptide transport system permease protein DppC</fullName>
    </submittedName>
</protein>
<proteinExistence type="inferred from homology"/>
<sequence length="273" mass="28456">MSSIRFNICIGGALVAVMSVAALLSVVWTPYDHTVLNVANKFAGPSGSYWLGTDQLGRDQFTLLMIGARTSISMAILAVGLGAIAGTCLGVAAAAIGGLVEDAIMRLADFTIAFPAILVAIMLAAAYGPSLSTTIIAIASISLPTFTRVSRAAARQVWTQEYTVAARAGGRSLSAITWNHVLPNIQAVLLVQATIDIATAILAEAALSYLGLGVQPPDQSWGRMLADAQTLIYLAPSLAILPGLCMVASVMGFALLGDGLRDLNDPKLRNETR</sequence>
<dbReference type="AlphaFoldDB" id="A0A0J9E6M8"/>
<dbReference type="InterPro" id="IPR035906">
    <property type="entry name" value="MetI-like_sf"/>
</dbReference>
<keyword evidence="4 7" id="KW-0812">Transmembrane</keyword>
<dbReference type="PANTHER" id="PTHR43386:SF25">
    <property type="entry name" value="PEPTIDE ABC TRANSPORTER PERMEASE PROTEIN"/>
    <property type="match status" value="1"/>
</dbReference>
<keyword evidence="5 7" id="KW-1133">Transmembrane helix</keyword>
<dbReference type="RefSeq" id="WP_049644038.1">
    <property type="nucleotide sequence ID" value="NZ_LFTY01000002.1"/>
</dbReference>
<dbReference type="GO" id="GO:0055085">
    <property type="term" value="P:transmembrane transport"/>
    <property type="evidence" value="ECO:0007669"/>
    <property type="project" value="InterPro"/>
</dbReference>
<comment type="subcellular location">
    <subcellularLocation>
        <location evidence="1 7">Cell membrane</location>
        <topology evidence="1 7">Multi-pass membrane protein</topology>
    </subcellularLocation>
</comment>
<dbReference type="PATRIC" id="fig|1675527.3.peg.3561"/>
<feature type="transmembrane region" description="Helical" evidence="7">
    <location>
        <begin position="187"/>
        <end position="210"/>
    </location>
</feature>
<keyword evidence="6 7" id="KW-0472">Membrane</keyword>